<evidence type="ECO:0000313" key="11">
    <source>
        <dbReference type="EMBL" id="KAG0581310.1"/>
    </source>
</evidence>
<dbReference type="PANTHER" id="PTHR33573">
    <property type="entry name" value="CASP-LIKE PROTEIN 4A4"/>
    <property type="match status" value="1"/>
</dbReference>
<feature type="domain" description="Casparian strip membrane protein" evidence="10">
    <location>
        <begin position="201"/>
        <end position="345"/>
    </location>
</feature>
<dbReference type="GO" id="GO:0005886">
    <property type="term" value="C:plasma membrane"/>
    <property type="evidence" value="ECO:0007669"/>
    <property type="project" value="UniProtKB-SubCell"/>
</dbReference>
<evidence type="ECO:0000256" key="6">
    <source>
        <dbReference type="ARBA" id="ARBA00022989"/>
    </source>
</evidence>
<feature type="transmembrane region" description="Helical" evidence="8">
    <location>
        <begin position="242"/>
        <end position="259"/>
    </location>
</feature>
<evidence type="ECO:0000256" key="9">
    <source>
        <dbReference type="SAM" id="MobiDB-lite"/>
    </source>
</evidence>
<keyword evidence="6 8" id="KW-1133">Transmembrane helix</keyword>
<gene>
    <name evidence="11" type="ORF">KC19_4G241900</name>
</gene>
<feature type="transmembrane region" description="Helical" evidence="8">
    <location>
        <begin position="195"/>
        <end position="221"/>
    </location>
</feature>
<comment type="subcellular location">
    <subcellularLocation>
        <location evidence="1 8">Cell membrane</location>
        <topology evidence="1 8">Multi-pass membrane protein</topology>
    </subcellularLocation>
</comment>
<evidence type="ECO:0000256" key="5">
    <source>
        <dbReference type="ARBA" id="ARBA00022692"/>
    </source>
</evidence>
<proteinExistence type="inferred from homology"/>
<accession>A0A8T0IC44</accession>
<dbReference type="PANTHER" id="PTHR33573:SF50">
    <property type="entry name" value="CASP-LIKE PROTEIN 4A3"/>
    <property type="match status" value="1"/>
</dbReference>
<evidence type="ECO:0000313" key="12">
    <source>
        <dbReference type="Proteomes" id="UP000822688"/>
    </source>
</evidence>
<organism evidence="11 12">
    <name type="scientific">Ceratodon purpureus</name>
    <name type="common">Fire moss</name>
    <name type="synonym">Dicranum purpureum</name>
    <dbReference type="NCBI Taxonomy" id="3225"/>
    <lineage>
        <taxon>Eukaryota</taxon>
        <taxon>Viridiplantae</taxon>
        <taxon>Streptophyta</taxon>
        <taxon>Embryophyta</taxon>
        <taxon>Bryophyta</taxon>
        <taxon>Bryophytina</taxon>
        <taxon>Bryopsida</taxon>
        <taxon>Dicranidae</taxon>
        <taxon>Pseudoditrichales</taxon>
        <taxon>Ditrichaceae</taxon>
        <taxon>Ceratodon</taxon>
    </lineage>
</organism>
<evidence type="ECO:0000256" key="2">
    <source>
        <dbReference type="ARBA" id="ARBA00007651"/>
    </source>
</evidence>
<comment type="similarity">
    <text evidence="2 8">Belongs to the Casparian strip membrane proteins (CASP) family.</text>
</comment>
<keyword evidence="5 8" id="KW-0812">Transmembrane</keyword>
<evidence type="ECO:0000259" key="10">
    <source>
        <dbReference type="Pfam" id="PF04535"/>
    </source>
</evidence>
<sequence>MGAMTDPSMDVSGHEERLADGEAESTDGERLQADRMGAPGLNHGHHNGSNGVHLPSKIRAKPMMEAHQVRFRDGAAGSIDAGEAHAKRADEHLQGTSPARTHIHHSASTGIFRGYSGGIRRGASGGILRGVSGGIHLPRLESITFEMTRLPEEDAGVLRRFTETKEVETPAETRGAGAASNGDSPPGTKSKLRKYLTAVGACSFGFRLTETVLSLITIVVMCSNSHSAGAEFGTLKFDHFQAYRYLVAVNVVVFVYSTVQFIQLMVTVILGMSFIPSILISTWMTFGFDQLFSYLLLSASTSAATVANMSYTGEMGVHLCSRFTQDTFCSTADAAVTISFFTFLAMLSSTFLAIYRIGMLLKEWR</sequence>
<feature type="region of interest" description="Disordered" evidence="9">
    <location>
        <begin position="1"/>
        <end position="29"/>
    </location>
</feature>
<evidence type="ECO:0000256" key="3">
    <source>
        <dbReference type="ARBA" id="ARBA00011489"/>
    </source>
</evidence>
<comment type="caution">
    <text evidence="11">The sequence shown here is derived from an EMBL/GenBank/DDBJ whole genome shotgun (WGS) entry which is preliminary data.</text>
</comment>
<evidence type="ECO:0000256" key="7">
    <source>
        <dbReference type="ARBA" id="ARBA00023136"/>
    </source>
</evidence>
<dbReference type="AlphaFoldDB" id="A0A8T0IC44"/>
<protein>
    <recommendedName>
        <fullName evidence="8">CASP-like protein</fullName>
    </recommendedName>
</protein>
<comment type="subunit">
    <text evidence="3 8">Homodimer and heterodimers.</text>
</comment>
<evidence type="ECO:0000256" key="8">
    <source>
        <dbReference type="RuleBase" id="RU361233"/>
    </source>
</evidence>
<dbReference type="Proteomes" id="UP000822688">
    <property type="component" value="Chromosome 4"/>
</dbReference>
<keyword evidence="12" id="KW-1185">Reference proteome</keyword>
<evidence type="ECO:0000256" key="1">
    <source>
        <dbReference type="ARBA" id="ARBA00004651"/>
    </source>
</evidence>
<feature type="transmembrane region" description="Helical" evidence="8">
    <location>
        <begin position="331"/>
        <end position="355"/>
    </location>
</feature>
<feature type="region of interest" description="Disordered" evidence="9">
    <location>
        <begin position="163"/>
        <end position="188"/>
    </location>
</feature>
<dbReference type="Pfam" id="PF04535">
    <property type="entry name" value="CASP_dom"/>
    <property type="match status" value="1"/>
</dbReference>
<keyword evidence="4 8" id="KW-1003">Cell membrane</keyword>
<evidence type="ECO:0000256" key="4">
    <source>
        <dbReference type="ARBA" id="ARBA00022475"/>
    </source>
</evidence>
<feature type="transmembrane region" description="Helical" evidence="8">
    <location>
        <begin position="265"/>
        <end position="284"/>
    </location>
</feature>
<dbReference type="EMBL" id="CM026424">
    <property type="protein sequence ID" value="KAG0581310.1"/>
    <property type="molecule type" value="Genomic_DNA"/>
</dbReference>
<name>A0A8T0IC44_CERPU</name>
<keyword evidence="7 8" id="KW-0472">Membrane</keyword>
<reference evidence="11" key="1">
    <citation type="submission" date="2020-06" db="EMBL/GenBank/DDBJ databases">
        <title>WGS assembly of Ceratodon purpureus strain R40.</title>
        <authorList>
            <person name="Carey S.B."/>
            <person name="Jenkins J."/>
            <person name="Shu S."/>
            <person name="Lovell J.T."/>
            <person name="Sreedasyam A."/>
            <person name="Maumus F."/>
            <person name="Tiley G.P."/>
            <person name="Fernandez-Pozo N."/>
            <person name="Barry K."/>
            <person name="Chen C."/>
            <person name="Wang M."/>
            <person name="Lipzen A."/>
            <person name="Daum C."/>
            <person name="Saski C.A."/>
            <person name="Payton A.C."/>
            <person name="Mcbreen J.C."/>
            <person name="Conrad R.E."/>
            <person name="Kollar L.M."/>
            <person name="Olsson S."/>
            <person name="Huttunen S."/>
            <person name="Landis J.B."/>
            <person name="Wickett N.J."/>
            <person name="Johnson M.G."/>
            <person name="Rensing S.A."/>
            <person name="Grimwood J."/>
            <person name="Schmutz J."/>
            <person name="Mcdaniel S.F."/>
        </authorList>
    </citation>
    <scope>NUCLEOTIDE SEQUENCE</scope>
    <source>
        <strain evidence="11">R40</strain>
    </source>
</reference>
<dbReference type="InterPro" id="IPR006702">
    <property type="entry name" value="CASP_dom"/>
</dbReference>